<reference evidence="2 3" key="1">
    <citation type="submission" date="2021-06" db="EMBL/GenBank/DDBJ databases">
        <authorList>
            <person name="Palmer J.M."/>
        </authorList>
    </citation>
    <scope>NUCLEOTIDE SEQUENCE [LARGE SCALE GENOMIC DNA]</scope>
    <source>
        <strain evidence="2 3">CL_MEX2019</strain>
        <tissue evidence="2">Muscle</tissue>
    </source>
</reference>
<organism evidence="2 3">
    <name type="scientific">Characodon lateralis</name>
    <dbReference type="NCBI Taxonomy" id="208331"/>
    <lineage>
        <taxon>Eukaryota</taxon>
        <taxon>Metazoa</taxon>
        <taxon>Chordata</taxon>
        <taxon>Craniata</taxon>
        <taxon>Vertebrata</taxon>
        <taxon>Euteleostomi</taxon>
        <taxon>Actinopterygii</taxon>
        <taxon>Neopterygii</taxon>
        <taxon>Teleostei</taxon>
        <taxon>Neoteleostei</taxon>
        <taxon>Acanthomorphata</taxon>
        <taxon>Ovalentaria</taxon>
        <taxon>Atherinomorphae</taxon>
        <taxon>Cyprinodontiformes</taxon>
        <taxon>Goodeidae</taxon>
        <taxon>Characodon</taxon>
    </lineage>
</organism>
<accession>A0ABU7F3G4</accession>
<name>A0ABU7F3G4_9TELE</name>
<feature type="compositionally biased region" description="Polar residues" evidence="1">
    <location>
        <begin position="46"/>
        <end position="64"/>
    </location>
</feature>
<dbReference type="EMBL" id="JAHUTJ010074551">
    <property type="protein sequence ID" value="MED6293534.1"/>
    <property type="molecule type" value="Genomic_DNA"/>
</dbReference>
<feature type="region of interest" description="Disordered" evidence="1">
    <location>
        <begin position="29"/>
        <end position="76"/>
    </location>
</feature>
<evidence type="ECO:0000313" key="2">
    <source>
        <dbReference type="EMBL" id="MED6293534.1"/>
    </source>
</evidence>
<sequence length="76" mass="8780">MAIHLNWRTWLAFIREAAKNPMVSLKELRRSTAQGHRGRRIVTPRTGHQSFPGPTQRLPRQQLTPVPGRKQTKQVC</sequence>
<keyword evidence="3" id="KW-1185">Reference proteome</keyword>
<dbReference type="Proteomes" id="UP001352852">
    <property type="component" value="Unassembled WGS sequence"/>
</dbReference>
<proteinExistence type="predicted"/>
<evidence type="ECO:0000313" key="3">
    <source>
        <dbReference type="Proteomes" id="UP001352852"/>
    </source>
</evidence>
<comment type="caution">
    <text evidence="2">The sequence shown here is derived from an EMBL/GenBank/DDBJ whole genome shotgun (WGS) entry which is preliminary data.</text>
</comment>
<protein>
    <submittedName>
        <fullName evidence="2">Uncharacterized protein</fullName>
    </submittedName>
</protein>
<evidence type="ECO:0000256" key="1">
    <source>
        <dbReference type="SAM" id="MobiDB-lite"/>
    </source>
</evidence>
<gene>
    <name evidence="2" type="ORF">CHARACLAT_011587</name>
</gene>